<organism evidence="5 6">
    <name type="scientific">Brevifollis gellanilyticus</name>
    <dbReference type="NCBI Taxonomy" id="748831"/>
    <lineage>
        <taxon>Bacteria</taxon>
        <taxon>Pseudomonadati</taxon>
        <taxon>Verrucomicrobiota</taxon>
        <taxon>Verrucomicrobiia</taxon>
        <taxon>Verrucomicrobiales</taxon>
        <taxon>Verrucomicrobiaceae</taxon>
    </lineage>
</organism>
<evidence type="ECO:0000259" key="4">
    <source>
        <dbReference type="SMART" id="SM00646"/>
    </source>
</evidence>
<evidence type="ECO:0000256" key="3">
    <source>
        <dbReference type="ARBA" id="ARBA00022801"/>
    </source>
</evidence>
<protein>
    <recommendedName>
        <fullName evidence="2">N-acetylmuramoyl-L-alanine amidase</fullName>
        <ecNumber evidence="2">3.5.1.28</ecNumber>
    </recommendedName>
</protein>
<dbReference type="Proteomes" id="UP000321577">
    <property type="component" value="Unassembled WGS sequence"/>
</dbReference>
<dbReference type="PANTHER" id="PTHR30404">
    <property type="entry name" value="N-ACETYLMURAMOYL-L-ALANINE AMIDASE"/>
    <property type="match status" value="1"/>
</dbReference>
<name>A0A512M7J2_9BACT</name>
<dbReference type="GO" id="GO:0009253">
    <property type="term" value="P:peptidoglycan catabolic process"/>
    <property type="evidence" value="ECO:0007669"/>
    <property type="project" value="InterPro"/>
</dbReference>
<dbReference type="InterPro" id="IPR002508">
    <property type="entry name" value="MurNAc-LAA_cat"/>
</dbReference>
<dbReference type="AlphaFoldDB" id="A0A512M7J2"/>
<dbReference type="RefSeq" id="WP_146850299.1">
    <property type="nucleotide sequence ID" value="NZ_BKAG01000011.1"/>
</dbReference>
<accession>A0A512M7J2</accession>
<keyword evidence="6" id="KW-1185">Reference proteome</keyword>
<dbReference type="Gene3D" id="3.40.630.40">
    <property type="entry name" value="Zn-dependent exopeptidases"/>
    <property type="match status" value="1"/>
</dbReference>
<dbReference type="OrthoDB" id="9772024at2"/>
<dbReference type="Pfam" id="PF01520">
    <property type="entry name" value="Amidase_3"/>
    <property type="match status" value="1"/>
</dbReference>
<dbReference type="GO" id="GO:0008745">
    <property type="term" value="F:N-acetylmuramoyl-L-alanine amidase activity"/>
    <property type="evidence" value="ECO:0007669"/>
    <property type="project" value="UniProtKB-EC"/>
</dbReference>
<dbReference type="EMBL" id="BKAG01000011">
    <property type="protein sequence ID" value="GEP42710.1"/>
    <property type="molecule type" value="Genomic_DNA"/>
</dbReference>
<evidence type="ECO:0000256" key="2">
    <source>
        <dbReference type="ARBA" id="ARBA00011901"/>
    </source>
</evidence>
<evidence type="ECO:0000256" key="1">
    <source>
        <dbReference type="ARBA" id="ARBA00001561"/>
    </source>
</evidence>
<feature type="domain" description="MurNAc-LAA" evidence="4">
    <location>
        <begin position="85"/>
        <end position="193"/>
    </location>
</feature>
<evidence type="ECO:0000313" key="5">
    <source>
        <dbReference type="EMBL" id="GEP42710.1"/>
    </source>
</evidence>
<dbReference type="CDD" id="cd02696">
    <property type="entry name" value="MurNAc-LAA"/>
    <property type="match status" value="1"/>
</dbReference>
<reference evidence="5 6" key="1">
    <citation type="submission" date="2019-07" db="EMBL/GenBank/DDBJ databases">
        <title>Whole genome shotgun sequence of Brevifollis gellanilyticus NBRC 108608.</title>
        <authorList>
            <person name="Hosoyama A."/>
            <person name="Uohara A."/>
            <person name="Ohji S."/>
            <person name="Ichikawa N."/>
        </authorList>
    </citation>
    <scope>NUCLEOTIDE SEQUENCE [LARGE SCALE GENOMIC DNA]</scope>
    <source>
        <strain evidence="5 6">NBRC 108608</strain>
    </source>
</reference>
<comment type="catalytic activity">
    <reaction evidence="1">
        <text>Hydrolyzes the link between N-acetylmuramoyl residues and L-amino acid residues in certain cell-wall glycopeptides.</text>
        <dbReference type="EC" id="3.5.1.28"/>
    </reaction>
</comment>
<dbReference type="GO" id="GO:0030288">
    <property type="term" value="C:outer membrane-bounded periplasmic space"/>
    <property type="evidence" value="ECO:0007669"/>
    <property type="project" value="TreeGrafter"/>
</dbReference>
<comment type="caution">
    <text evidence="5">The sequence shown here is derived from an EMBL/GenBank/DDBJ whole genome shotgun (WGS) entry which is preliminary data.</text>
</comment>
<dbReference type="InterPro" id="IPR050695">
    <property type="entry name" value="N-acetylmuramoyl_amidase_3"/>
</dbReference>
<gene>
    <name evidence="5" type="ORF">BGE01nite_20010</name>
</gene>
<dbReference type="SUPFAM" id="SSF53187">
    <property type="entry name" value="Zn-dependent exopeptidases"/>
    <property type="match status" value="1"/>
</dbReference>
<dbReference type="EC" id="3.5.1.28" evidence="2"/>
<sequence length="197" mass="21760">MNRLLACLLILGWISQVPAWALGFNTVVIDAGHGGKDGGCVHNSLIEKRLCLDVALRLEKALKARGLRVVMTRRTDRYVELSDRAAIANKYSKALFVSIHFNACRDRSVSGMEVFYRSSAGKYVATKILNSMDANLKGVKRGVFYKDYKVLRATSMTAVLVEGGYLSNKTESRRCADADHRQEMATAIARGIIASRS</sequence>
<proteinExistence type="predicted"/>
<dbReference type="SMART" id="SM00646">
    <property type="entry name" value="Ami_3"/>
    <property type="match status" value="1"/>
</dbReference>
<dbReference type="PANTHER" id="PTHR30404:SF0">
    <property type="entry name" value="N-ACETYLMURAMOYL-L-ALANINE AMIDASE AMIC"/>
    <property type="match status" value="1"/>
</dbReference>
<keyword evidence="3" id="KW-0378">Hydrolase</keyword>
<evidence type="ECO:0000313" key="6">
    <source>
        <dbReference type="Proteomes" id="UP000321577"/>
    </source>
</evidence>